<dbReference type="EnsemblPlants" id="ONIVA05G29510.1">
    <property type="protein sequence ID" value="ONIVA05G29510.1"/>
    <property type="gene ID" value="ONIVA05G29510"/>
</dbReference>
<accession>A0A0E0HJ36</accession>
<evidence type="ECO:0000313" key="3">
    <source>
        <dbReference type="Proteomes" id="UP000006591"/>
    </source>
</evidence>
<keyword evidence="3" id="KW-1185">Reference proteome</keyword>
<proteinExistence type="predicted"/>
<feature type="region of interest" description="Disordered" evidence="1">
    <location>
        <begin position="85"/>
        <end position="116"/>
    </location>
</feature>
<reference evidence="2" key="2">
    <citation type="submission" date="2018-04" db="EMBL/GenBank/DDBJ databases">
        <title>OnivRS2 (Oryza nivara Reference Sequence Version 2).</title>
        <authorList>
            <person name="Zhang J."/>
            <person name="Kudrna D."/>
            <person name="Lee S."/>
            <person name="Talag J."/>
            <person name="Rajasekar S."/>
            <person name="Welchert J."/>
            <person name="Hsing Y.-I."/>
            <person name="Wing R.A."/>
        </authorList>
    </citation>
    <scope>NUCLEOTIDE SEQUENCE [LARGE SCALE GENOMIC DNA]</scope>
    <source>
        <strain evidence="2">SL10</strain>
    </source>
</reference>
<dbReference type="AlphaFoldDB" id="A0A0E0HJ36"/>
<organism evidence="2">
    <name type="scientific">Oryza nivara</name>
    <name type="common">Indian wild rice</name>
    <name type="synonym">Oryza sativa f. spontanea</name>
    <dbReference type="NCBI Taxonomy" id="4536"/>
    <lineage>
        <taxon>Eukaryota</taxon>
        <taxon>Viridiplantae</taxon>
        <taxon>Streptophyta</taxon>
        <taxon>Embryophyta</taxon>
        <taxon>Tracheophyta</taxon>
        <taxon>Spermatophyta</taxon>
        <taxon>Magnoliopsida</taxon>
        <taxon>Liliopsida</taxon>
        <taxon>Poales</taxon>
        <taxon>Poaceae</taxon>
        <taxon>BOP clade</taxon>
        <taxon>Oryzoideae</taxon>
        <taxon>Oryzeae</taxon>
        <taxon>Oryzinae</taxon>
        <taxon>Oryza</taxon>
    </lineage>
</organism>
<feature type="region of interest" description="Disordered" evidence="1">
    <location>
        <begin position="1"/>
        <end position="20"/>
    </location>
</feature>
<dbReference type="HOGENOM" id="CLU_1799560_0_0_1"/>
<dbReference type="Proteomes" id="UP000006591">
    <property type="component" value="Chromosome 5"/>
</dbReference>
<sequence length="144" mass="15609">MLHMTRSRRQPGSRCSAAKGEVVTAAAALGQEERWTAAAAIGRDQAGVEQKVVVADVVGGSGGGGPCGLGEPHQELTTTNPVVVASTPQQKSRPKGINNQKNDDLEHQDDATKRREDIRMKSILELSKWNIVHANTDREEYRQV</sequence>
<evidence type="ECO:0000256" key="1">
    <source>
        <dbReference type="SAM" id="MobiDB-lite"/>
    </source>
</evidence>
<feature type="compositionally biased region" description="Basic residues" evidence="1">
    <location>
        <begin position="1"/>
        <end position="11"/>
    </location>
</feature>
<protein>
    <submittedName>
        <fullName evidence="2">Uncharacterized protein</fullName>
    </submittedName>
</protein>
<reference evidence="2" key="1">
    <citation type="submission" date="2015-04" db="UniProtKB">
        <authorList>
            <consortium name="EnsemblPlants"/>
        </authorList>
    </citation>
    <scope>IDENTIFICATION</scope>
    <source>
        <strain evidence="2">SL10</strain>
    </source>
</reference>
<feature type="compositionally biased region" description="Basic and acidic residues" evidence="1">
    <location>
        <begin position="101"/>
        <end position="116"/>
    </location>
</feature>
<dbReference type="Gramene" id="ONIVA05G29510.1">
    <property type="protein sequence ID" value="ONIVA05G29510.1"/>
    <property type="gene ID" value="ONIVA05G29510"/>
</dbReference>
<evidence type="ECO:0000313" key="2">
    <source>
        <dbReference type="EnsemblPlants" id="ONIVA05G29510.1"/>
    </source>
</evidence>
<name>A0A0E0HJ36_ORYNI</name>